<feature type="region of interest" description="Disordered" evidence="1">
    <location>
        <begin position="1"/>
        <end position="56"/>
    </location>
</feature>
<feature type="compositionally biased region" description="Basic and acidic residues" evidence="1">
    <location>
        <begin position="9"/>
        <end position="19"/>
    </location>
</feature>
<keyword evidence="3" id="KW-1185">Reference proteome</keyword>
<proteinExistence type="predicted"/>
<dbReference type="EMBL" id="CP144751">
    <property type="protein sequence ID" value="WVZ83167.1"/>
    <property type="molecule type" value="Genomic_DNA"/>
</dbReference>
<reference evidence="2 3" key="1">
    <citation type="submission" date="2024-02" db="EMBL/GenBank/DDBJ databases">
        <title>High-quality chromosome-scale genome assembly of Pensacola bahiagrass (Paspalum notatum Flugge var. saurae).</title>
        <authorList>
            <person name="Vega J.M."/>
            <person name="Podio M."/>
            <person name="Orjuela J."/>
            <person name="Siena L.A."/>
            <person name="Pessino S.C."/>
            <person name="Combes M.C."/>
            <person name="Mariac C."/>
            <person name="Albertini E."/>
            <person name="Pupilli F."/>
            <person name="Ortiz J.P.A."/>
            <person name="Leblanc O."/>
        </authorList>
    </citation>
    <scope>NUCLEOTIDE SEQUENCE [LARGE SCALE GENOMIC DNA]</scope>
    <source>
        <strain evidence="2">R1</strain>
        <tissue evidence="2">Leaf</tissue>
    </source>
</reference>
<organism evidence="2 3">
    <name type="scientific">Paspalum notatum var. saurae</name>
    <dbReference type="NCBI Taxonomy" id="547442"/>
    <lineage>
        <taxon>Eukaryota</taxon>
        <taxon>Viridiplantae</taxon>
        <taxon>Streptophyta</taxon>
        <taxon>Embryophyta</taxon>
        <taxon>Tracheophyta</taxon>
        <taxon>Spermatophyta</taxon>
        <taxon>Magnoliopsida</taxon>
        <taxon>Liliopsida</taxon>
        <taxon>Poales</taxon>
        <taxon>Poaceae</taxon>
        <taxon>PACMAD clade</taxon>
        <taxon>Panicoideae</taxon>
        <taxon>Andropogonodae</taxon>
        <taxon>Paspaleae</taxon>
        <taxon>Paspalinae</taxon>
        <taxon>Paspalum</taxon>
    </lineage>
</organism>
<evidence type="ECO:0000256" key="1">
    <source>
        <dbReference type="SAM" id="MobiDB-lite"/>
    </source>
</evidence>
<dbReference type="AlphaFoldDB" id="A0AAQ3U3F5"/>
<protein>
    <submittedName>
        <fullName evidence="2">Uncharacterized protein</fullName>
    </submittedName>
</protein>
<evidence type="ECO:0000313" key="2">
    <source>
        <dbReference type="EMBL" id="WVZ83167.1"/>
    </source>
</evidence>
<name>A0AAQ3U3F5_PASNO</name>
<accession>A0AAQ3U3F5</accession>
<feature type="region of interest" description="Disordered" evidence="1">
    <location>
        <begin position="68"/>
        <end position="114"/>
    </location>
</feature>
<feature type="compositionally biased region" description="Low complexity" evidence="1">
    <location>
        <begin position="21"/>
        <end position="30"/>
    </location>
</feature>
<dbReference type="Proteomes" id="UP001341281">
    <property type="component" value="Chromosome 07"/>
</dbReference>
<evidence type="ECO:0000313" key="3">
    <source>
        <dbReference type="Proteomes" id="UP001341281"/>
    </source>
</evidence>
<sequence>MVWLTGSSDRGRHGQDGASRRGAAMGEQEQAGGGEQAGGATRQRGAPVLLPRRGSAARLLPRPVLVPQIWPSLGGATRRQARRPSLDGATRRRARPGPKGTGSAAGERAPGGGG</sequence>
<gene>
    <name evidence="2" type="ORF">U9M48_030340</name>
</gene>